<feature type="transmembrane region" description="Helical" evidence="2">
    <location>
        <begin position="163"/>
        <end position="186"/>
    </location>
</feature>
<dbReference type="Proteomes" id="UP000631181">
    <property type="component" value="Unassembled WGS sequence"/>
</dbReference>
<dbReference type="PROSITE" id="PS51257">
    <property type="entry name" value="PROKAR_LIPOPROTEIN"/>
    <property type="match status" value="1"/>
</dbReference>
<feature type="transmembrane region" description="Helical" evidence="2">
    <location>
        <begin position="198"/>
        <end position="220"/>
    </location>
</feature>
<protein>
    <recommendedName>
        <fullName evidence="5">Integral membrane protein</fullName>
    </recommendedName>
</protein>
<dbReference type="PANTHER" id="PTHR28019:SF3">
    <property type="entry name" value="INTEGRAL MEMBRANE PROTEIN (AFU_ORTHOLOGUE AFUA_6G07470)"/>
    <property type="match status" value="1"/>
</dbReference>
<feature type="transmembrane region" description="Helical" evidence="2">
    <location>
        <begin position="12"/>
        <end position="31"/>
    </location>
</feature>
<organism evidence="3 4">
    <name type="scientific">Penicillium ucsense</name>
    <dbReference type="NCBI Taxonomy" id="2839758"/>
    <lineage>
        <taxon>Eukaryota</taxon>
        <taxon>Fungi</taxon>
        <taxon>Dikarya</taxon>
        <taxon>Ascomycota</taxon>
        <taxon>Pezizomycotina</taxon>
        <taxon>Eurotiomycetes</taxon>
        <taxon>Eurotiomycetidae</taxon>
        <taxon>Eurotiales</taxon>
        <taxon>Aspergillaceae</taxon>
        <taxon>Penicillium</taxon>
    </lineage>
</organism>
<gene>
    <name evidence="3" type="ORF">PECM_005048</name>
</gene>
<dbReference type="InterPro" id="IPR052413">
    <property type="entry name" value="SUR7_domain"/>
</dbReference>
<feature type="transmembrane region" description="Helical" evidence="2">
    <location>
        <begin position="241"/>
        <end position="261"/>
    </location>
</feature>
<reference evidence="3" key="1">
    <citation type="journal article" date="2020" name="Front. Microbiol.">
        <title>Gene regulatory networks of Penicillium echinulatum 2HH and Penicillium oxalicum 114-2 inferred by a computational biology approach.</title>
        <authorList>
            <person name="Lenz A.R."/>
            <person name="Galan-Vasquez E."/>
            <person name="Balbinot E."/>
            <person name="De Abreu F.P."/>
            <person name="De Oliveira N.S."/>
            <person name="Da Rosa L.O."/>
            <person name="De Avila E Silva S."/>
            <person name="Camassola M."/>
            <person name="Dillon A.J.P."/>
            <person name="Perez-Rueda E."/>
        </authorList>
    </citation>
    <scope>NUCLEOTIDE SEQUENCE</scope>
    <source>
        <strain evidence="3">S1M29</strain>
    </source>
</reference>
<comment type="caution">
    <text evidence="3">The sequence shown here is derived from an EMBL/GenBank/DDBJ whole genome shotgun (WGS) entry which is preliminary data.</text>
</comment>
<evidence type="ECO:0000313" key="3">
    <source>
        <dbReference type="EMBL" id="KAF7716841.1"/>
    </source>
</evidence>
<keyword evidence="2" id="KW-0472">Membrane</keyword>
<keyword evidence="2" id="KW-1133">Transmembrane helix</keyword>
<accession>A0A8J8W551</accession>
<dbReference type="OrthoDB" id="4480814at2759"/>
<dbReference type="GO" id="GO:0031505">
    <property type="term" value="P:fungal-type cell wall organization"/>
    <property type="evidence" value="ECO:0007669"/>
    <property type="project" value="TreeGrafter"/>
</dbReference>
<dbReference type="InterPro" id="IPR009571">
    <property type="entry name" value="SUR7/Rim9-like_fungi"/>
</dbReference>
<dbReference type="GO" id="GO:0051285">
    <property type="term" value="C:cell cortex of cell tip"/>
    <property type="evidence" value="ECO:0007669"/>
    <property type="project" value="TreeGrafter"/>
</dbReference>
<proteinExistence type="predicted"/>
<evidence type="ECO:0000256" key="1">
    <source>
        <dbReference type="SAM" id="MobiDB-lite"/>
    </source>
</evidence>
<feature type="region of interest" description="Disordered" evidence="1">
    <location>
        <begin position="300"/>
        <end position="338"/>
    </location>
</feature>
<evidence type="ECO:0000313" key="4">
    <source>
        <dbReference type="Proteomes" id="UP000631181"/>
    </source>
</evidence>
<evidence type="ECO:0008006" key="5">
    <source>
        <dbReference type="Google" id="ProtNLM"/>
    </source>
</evidence>
<evidence type="ECO:0000256" key="2">
    <source>
        <dbReference type="SAM" id="Phobius"/>
    </source>
</evidence>
<dbReference type="EMBL" id="WIWV01000034">
    <property type="protein sequence ID" value="KAF7716841.1"/>
    <property type="molecule type" value="Genomic_DNA"/>
</dbReference>
<dbReference type="PANTHER" id="PTHR28019">
    <property type="entry name" value="CELL MEMBRANE PROTEIN YLR413W-RELATED"/>
    <property type="match status" value="1"/>
</dbReference>
<dbReference type="GO" id="GO:0005886">
    <property type="term" value="C:plasma membrane"/>
    <property type="evidence" value="ECO:0007669"/>
    <property type="project" value="InterPro"/>
</dbReference>
<keyword evidence="4" id="KW-1185">Reference proteome</keyword>
<sequence length="338" mass="36867">MGKAGRIACIFTPYVLTIASLICIIMVGLGCTKSSSSTLNDLYFMRINLKDISSQGSQTVTEIETILNDYGISGVSASQVSDVLGKLQADSSLADFYQIGLWGYCDGKEDSHNATTVTECSKPQSEFYFDPFAVWGLNSSTVKDELPSEYNKIMNVYKTVSKWMFIAYIVAFAVTIAELVVGFFAICSRWGSCVTTLFAVLAFLFTTAASVTATVLFSIFKSSLGPTLKAYGIQVSMGTNMFAATWLAVAFSLGALIFWTFSVCCCSGRSPYGHRNEIKSRNLTNEKAPYTYEPLGAGQTPYGHQQHTSYPPPVAHGGDLSKSHNNQRSSAYEPFRHA</sequence>
<keyword evidence="2" id="KW-0812">Transmembrane</keyword>
<dbReference type="AlphaFoldDB" id="A0A8J8W551"/>
<name>A0A8J8W551_9EURO</name>
<dbReference type="Pfam" id="PF06687">
    <property type="entry name" value="SUR7"/>
    <property type="match status" value="1"/>
</dbReference>